<dbReference type="InterPro" id="IPR016032">
    <property type="entry name" value="Sig_transdc_resp-reg_C-effctor"/>
</dbReference>
<comment type="caution">
    <text evidence="5">The sequence shown here is derived from an EMBL/GenBank/DDBJ whole genome shotgun (WGS) entry which is preliminary data.</text>
</comment>
<dbReference type="CDD" id="cd06170">
    <property type="entry name" value="LuxR_C_like"/>
    <property type="match status" value="1"/>
</dbReference>
<evidence type="ECO:0000313" key="5">
    <source>
        <dbReference type="EMBL" id="GLQ18279.1"/>
    </source>
</evidence>
<gene>
    <name evidence="5" type="ORF">GCM10007879_25280</name>
</gene>
<keyword evidence="6" id="KW-1185">Reference proteome</keyword>
<dbReference type="Pfam" id="PF00196">
    <property type="entry name" value="GerE"/>
    <property type="match status" value="1"/>
</dbReference>
<dbReference type="EMBL" id="BSNI01000002">
    <property type="protein sequence ID" value="GLQ18279.1"/>
    <property type="molecule type" value="Genomic_DNA"/>
</dbReference>
<evidence type="ECO:0000313" key="6">
    <source>
        <dbReference type="Proteomes" id="UP001161405"/>
    </source>
</evidence>
<keyword evidence="1" id="KW-0805">Transcription regulation</keyword>
<reference evidence="5" key="2">
    <citation type="submission" date="2023-01" db="EMBL/GenBank/DDBJ databases">
        <title>Draft genome sequence of Maritalea porphyrae strain NBRC 107169.</title>
        <authorList>
            <person name="Sun Q."/>
            <person name="Mori K."/>
        </authorList>
    </citation>
    <scope>NUCLEOTIDE SEQUENCE</scope>
    <source>
        <strain evidence="5">NBRC 107169</strain>
    </source>
</reference>
<keyword evidence="2" id="KW-0238">DNA-binding</keyword>
<evidence type="ECO:0000259" key="4">
    <source>
        <dbReference type="PROSITE" id="PS50043"/>
    </source>
</evidence>
<keyword evidence="3" id="KW-0804">Transcription</keyword>
<dbReference type="Pfam" id="PF03472">
    <property type="entry name" value="Autoind_bind"/>
    <property type="match status" value="1"/>
</dbReference>
<evidence type="ECO:0000256" key="1">
    <source>
        <dbReference type="ARBA" id="ARBA00023015"/>
    </source>
</evidence>
<dbReference type="Proteomes" id="UP001161405">
    <property type="component" value="Unassembled WGS sequence"/>
</dbReference>
<evidence type="ECO:0000256" key="3">
    <source>
        <dbReference type="ARBA" id="ARBA00023163"/>
    </source>
</evidence>
<evidence type="ECO:0000256" key="2">
    <source>
        <dbReference type="ARBA" id="ARBA00023125"/>
    </source>
</evidence>
<dbReference type="InterPro" id="IPR036388">
    <property type="entry name" value="WH-like_DNA-bd_sf"/>
</dbReference>
<dbReference type="SMART" id="SM00421">
    <property type="entry name" value="HTH_LUXR"/>
    <property type="match status" value="1"/>
</dbReference>
<dbReference type="SUPFAM" id="SSF75516">
    <property type="entry name" value="Pheromone-binding domain of LuxR-like quorum-sensing transcription factors"/>
    <property type="match status" value="1"/>
</dbReference>
<dbReference type="PANTHER" id="PTHR44688:SF16">
    <property type="entry name" value="DNA-BINDING TRANSCRIPTIONAL ACTIVATOR DEVR_DOSR"/>
    <property type="match status" value="1"/>
</dbReference>
<dbReference type="PROSITE" id="PS50043">
    <property type="entry name" value="HTH_LUXR_2"/>
    <property type="match status" value="1"/>
</dbReference>
<dbReference type="InterPro" id="IPR000792">
    <property type="entry name" value="Tscrpt_reg_LuxR_C"/>
</dbReference>
<dbReference type="Gene3D" id="3.30.450.80">
    <property type="entry name" value="Transcription factor LuxR-like, autoinducer-binding domain"/>
    <property type="match status" value="1"/>
</dbReference>
<reference evidence="5" key="1">
    <citation type="journal article" date="2014" name="Int. J. Syst. Evol. Microbiol.">
        <title>Complete genome of a new Firmicutes species belonging to the dominant human colonic microbiota ('Ruminococcus bicirculans') reveals two chromosomes and a selective capacity to utilize plant glucans.</title>
        <authorList>
            <consortium name="NISC Comparative Sequencing Program"/>
            <person name="Wegmann U."/>
            <person name="Louis P."/>
            <person name="Goesmann A."/>
            <person name="Henrissat B."/>
            <person name="Duncan S.H."/>
            <person name="Flint H.J."/>
        </authorList>
    </citation>
    <scope>NUCLEOTIDE SEQUENCE</scope>
    <source>
        <strain evidence="5">NBRC 107169</strain>
    </source>
</reference>
<dbReference type="Gene3D" id="1.10.10.10">
    <property type="entry name" value="Winged helix-like DNA-binding domain superfamily/Winged helix DNA-binding domain"/>
    <property type="match status" value="1"/>
</dbReference>
<protein>
    <submittedName>
        <fullName evidence="5">LuxR family transcriptional regulator</fullName>
    </submittedName>
</protein>
<sequence length="239" mass="27160">MAGFSVEQFITDDIEFSSREEAIGHLHKTAAKYNGKHIAYGILNPGKQSPRLAFDAISTYSEDWLQRYFSQNYHVIDPVIKRAANSPTPFDWEAEKHDSPQESAFFGESVEHGLGRQGFAIPIFGPQGELCALSFNADVPDKEWIELRNEVMPHLFLFAYQFNALALNIRKPQNKRANLSMREFEVLKWAAEGKSVWETAQILSISDHSVKSYLQNCQRKLQCSNKLHTVVTAVRQGLI</sequence>
<organism evidence="5 6">
    <name type="scientific">Maritalea porphyrae</name>
    <dbReference type="NCBI Taxonomy" id="880732"/>
    <lineage>
        <taxon>Bacteria</taxon>
        <taxon>Pseudomonadati</taxon>
        <taxon>Pseudomonadota</taxon>
        <taxon>Alphaproteobacteria</taxon>
        <taxon>Hyphomicrobiales</taxon>
        <taxon>Devosiaceae</taxon>
        <taxon>Maritalea</taxon>
    </lineage>
</organism>
<proteinExistence type="predicted"/>
<dbReference type="SUPFAM" id="SSF46894">
    <property type="entry name" value="C-terminal effector domain of the bipartite response regulators"/>
    <property type="match status" value="1"/>
</dbReference>
<dbReference type="RefSeq" id="WP_284365103.1">
    <property type="nucleotide sequence ID" value="NZ_BSNI01000002.1"/>
</dbReference>
<dbReference type="InterPro" id="IPR036693">
    <property type="entry name" value="TF_LuxR_autoind-bd_dom_sf"/>
</dbReference>
<dbReference type="PANTHER" id="PTHR44688">
    <property type="entry name" value="DNA-BINDING TRANSCRIPTIONAL ACTIVATOR DEVR_DOSR"/>
    <property type="match status" value="1"/>
</dbReference>
<dbReference type="InterPro" id="IPR005143">
    <property type="entry name" value="TF_LuxR_autoind-bd_dom"/>
</dbReference>
<dbReference type="PRINTS" id="PR00038">
    <property type="entry name" value="HTHLUXR"/>
</dbReference>
<accession>A0ABQ5UTQ4</accession>
<feature type="domain" description="HTH luxR-type" evidence="4">
    <location>
        <begin position="172"/>
        <end position="237"/>
    </location>
</feature>
<name>A0ABQ5UTQ4_9HYPH</name>